<keyword evidence="2" id="KW-0547">Nucleotide-binding</keyword>
<organism evidence="7 8">
    <name type="scientific">Kroppenstedtia eburnea</name>
    <dbReference type="NCBI Taxonomy" id="714067"/>
    <lineage>
        <taxon>Bacteria</taxon>
        <taxon>Bacillati</taxon>
        <taxon>Bacillota</taxon>
        <taxon>Bacilli</taxon>
        <taxon>Bacillales</taxon>
        <taxon>Thermoactinomycetaceae</taxon>
        <taxon>Kroppenstedtia</taxon>
    </lineage>
</organism>
<sequence>MKSRWVVVAGGELAGADLGAIRPGDRVVAVDGGVRALRRANLPIHLAVGDFDTLGPRVPRLLKEAGIPVKRLPAEKDMTDTQYAVETAIAEGAQEILVLGALGGARFDHALANLFLLEKIEAAGIPGVIENSSNRIRLHPGAEKELWLERGPFPYVSLLALTERVEGVSLEGFRYPLCDASLYRQYPRGISNELTARRGKIRIRRGKLLVVESRD</sequence>
<dbReference type="GO" id="GO:0006772">
    <property type="term" value="P:thiamine metabolic process"/>
    <property type="evidence" value="ECO:0007669"/>
    <property type="project" value="UniProtKB-UniRule"/>
</dbReference>
<keyword evidence="3 7" id="KW-0418">Kinase</keyword>
<dbReference type="GO" id="GO:0004788">
    <property type="term" value="F:thiamine diphosphokinase activity"/>
    <property type="evidence" value="ECO:0007669"/>
    <property type="project" value="UniProtKB-UniRule"/>
</dbReference>
<dbReference type="Gene3D" id="3.40.50.10240">
    <property type="entry name" value="Thiamin pyrophosphokinase, catalytic domain"/>
    <property type="match status" value="1"/>
</dbReference>
<reference evidence="8" key="1">
    <citation type="submission" date="2017-01" db="EMBL/GenBank/DDBJ databases">
        <authorList>
            <person name="Varghese N."/>
            <person name="Submissions S."/>
        </authorList>
    </citation>
    <scope>NUCLEOTIDE SEQUENCE [LARGE SCALE GENOMIC DNA]</scope>
    <source>
        <strain evidence="8">DSM 45196</strain>
    </source>
</reference>
<keyword evidence="1" id="KW-0808">Transferase</keyword>
<dbReference type="InterPro" id="IPR036371">
    <property type="entry name" value="TPK_B1-bd_sf"/>
</dbReference>
<dbReference type="GO" id="GO:0009229">
    <property type="term" value="P:thiamine diphosphate biosynthetic process"/>
    <property type="evidence" value="ECO:0007669"/>
    <property type="project" value="InterPro"/>
</dbReference>
<dbReference type="InterPro" id="IPR007371">
    <property type="entry name" value="TPK_catalytic"/>
</dbReference>
<dbReference type="RefSeq" id="WP_076523263.1">
    <property type="nucleotide sequence ID" value="NZ_CP048103.1"/>
</dbReference>
<keyword evidence="8" id="KW-1185">Reference proteome</keyword>
<dbReference type="PANTHER" id="PTHR41299">
    <property type="entry name" value="THIAMINE PYROPHOSPHOKINASE"/>
    <property type="match status" value="1"/>
</dbReference>
<dbReference type="GO" id="GO:0016301">
    <property type="term" value="F:kinase activity"/>
    <property type="evidence" value="ECO:0007669"/>
    <property type="project" value="UniProtKB-KW"/>
</dbReference>
<dbReference type="InterPro" id="IPR053149">
    <property type="entry name" value="TPK"/>
</dbReference>
<protein>
    <recommendedName>
        <fullName evidence="5">Thiamine diphosphokinase</fullName>
        <ecNumber evidence="5">2.7.6.2</ecNumber>
    </recommendedName>
</protein>
<dbReference type="AlphaFoldDB" id="A0A1N7J1U9"/>
<dbReference type="GO" id="GO:0005524">
    <property type="term" value="F:ATP binding"/>
    <property type="evidence" value="ECO:0007669"/>
    <property type="project" value="UniProtKB-KW"/>
</dbReference>
<dbReference type="NCBIfam" id="TIGR01378">
    <property type="entry name" value="thi_PPkinase"/>
    <property type="match status" value="1"/>
</dbReference>
<dbReference type="OrthoDB" id="9804377at2"/>
<dbReference type="PANTHER" id="PTHR41299:SF1">
    <property type="entry name" value="THIAMINE PYROPHOSPHOKINASE"/>
    <property type="match status" value="1"/>
</dbReference>
<feature type="domain" description="Thiamin pyrophosphokinase thiamin-binding" evidence="6">
    <location>
        <begin position="151"/>
        <end position="209"/>
    </location>
</feature>
<evidence type="ECO:0000256" key="4">
    <source>
        <dbReference type="ARBA" id="ARBA00022840"/>
    </source>
</evidence>
<keyword evidence="4" id="KW-0067">ATP-binding</keyword>
<dbReference type="InterPro" id="IPR007373">
    <property type="entry name" value="Thiamin_PyroPKinase_B1-bd"/>
</dbReference>
<evidence type="ECO:0000256" key="2">
    <source>
        <dbReference type="ARBA" id="ARBA00022741"/>
    </source>
</evidence>
<evidence type="ECO:0000256" key="3">
    <source>
        <dbReference type="ARBA" id="ARBA00022777"/>
    </source>
</evidence>
<dbReference type="SUPFAM" id="SSF63999">
    <property type="entry name" value="Thiamin pyrophosphokinase, catalytic domain"/>
    <property type="match status" value="1"/>
</dbReference>
<accession>A0A1N7J1U9</accession>
<dbReference type="Pfam" id="PF04265">
    <property type="entry name" value="TPK_B1_binding"/>
    <property type="match status" value="1"/>
</dbReference>
<evidence type="ECO:0000313" key="8">
    <source>
        <dbReference type="Proteomes" id="UP000186795"/>
    </source>
</evidence>
<evidence type="ECO:0000256" key="1">
    <source>
        <dbReference type="ARBA" id="ARBA00022679"/>
    </source>
</evidence>
<dbReference type="GO" id="GO:0030975">
    <property type="term" value="F:thiamine binding"/>
    <property type="evidence" value="ECO:0007669"/>
    <property type="project" value="InterPro"/>
</dbReference>
<dbReference type="InterPro" id="IPR006282">
    <property type="entry name" value="Thi_PPkinase"/>
</dbReference>
<dbReference type="CDD" id="cd07995">
    <property type="entry name" value="TPK"/>
    <property type="match status" value="1"/>
</dbReference>
<dbReference type="EMBL" id="FTOD01000001">
    <property type="protein sequence ID" value="SIS43313.1"/>
    <property type="molecule type" value="Genomic_DNA"/>
</dbReference>
<name>A0A1N7J1U9_9BACL</name>
<dbReference type="Pfam" id="PF04263">
    <property type="entry name" value="TPK_catalytic"/>
    <property type="match status" value="1"/>
</dbReference>
<dbReference type="InterPro" id="IPR036759">
    <property type="entry name" value="TPK_catalytic_sf"/>
</dbReference>
<evidence type="ECO:0000313" key="7">
    <source>
        <dbReference type="EMBL" id="SIS43313.1"/>
    </source>
</evidence>
<evidence type="ECO:0000256" key="5">
    <source>
        <dbReference type="NCBIfam" id="TIGR01378"/>
    </source>
</evidence>
<dbReference type="SUPFAM" id="SSF63862">
    <property type="entry name" value="Thiamin pyrophosphokinase, substrate-binding domain"/>
    <property type="match status" value="1"/>
</dbReference>
<evidence type="ECO:0000259" key="6">
    <source>
        <dbReference type="SMART" id="SM00983"/>
    </source>
</evidence>
<dbReference type="SMART" id="SM00983">
    <property type="entry name" value="TPK_B1_binding"/>
    <property type="match status" value="1"/>
</dbReference>
<proteinExistence type="predicted"/>
<gene>
    <name evidence="7" type="ORF">SAMN05421790_101627</name>
</gene>
<dbReference type="EC" id="2.7.6.2" evidence="5"/>
<dbReference type="Proteomes" id="UP000186795">
    <property type="component" value="Unassembled WGS sequence"/>
</dbReference>